<protein>
    <submittedName>
        <fullName evidence="3">DUS19-like protein</fullName>
    </submittedName>
</protein>
<dbReference type="CDD" id="cd14498">
    <property type="entry name" value="DSP"/>
    <property type="match status" value="1"/>
</dbReference>
<dbReference type="SMART" id="SM00195">
    <property type="entry name" value="DSPc"/>
    <property type="match status" value="1"/>
</dbReference>
<name>A0ABY7DAD8_MYAAR</name>
<gene>
    <name evidence="3" type="ORF">MAR_006517</name>
</gene>
<evidence type="ECO:0000259" key="2">
    <source>
        <dbReference type="PROSITE" id="PS50056"/>
    </source>
</evidence>
<dbReference type="PANTHER" id="PTHR46377:SF1">
    <property type="entry name" value="DUAL SPECIFICITY PROTEIN PHOSPHATASE 19"/>
    <property type="match status" value="1"/>
</dbReference>
<dbReference type="InterPro" id="IPR020422">
    <property type="entry name" value="TYR_PHOSPHATASE_DUAL_dom"/>
</dbReference>
<dbReference type="PROSITE" id="PS50056">
    <property type="entry name" value="TYR_PHOSPHATASE_2"/>
    <property type="match status" value="1"/>
</dbReference>
<dbReference type="SUPFAM" id="SSF52799">
    <property type="entry name" value="(Phosphotyrosine protein) phosphatases II"/>
    <property type="match status" value="1"/>
</dbReference>
<dbReference type="InterPro" id="IPR000387">
    <property type="entry name" value="Tyr_Pase_dom"/>
</dbReference>
<dbReference type="PANTHER" id="PTHR46377">
    <property type="entry name" value="DUAL SPECIFICITY PROTEIN PHOSPHATASE 19"/>
    <property type="match status" value="1"/>
</dbReference>
<evidence type="ECO:0000259" key="1">
    <source>
        <dbReference type="PROSITE" id="PS50054"/>
    </source>
</evidence>
<evidence type="ECO:0000313" key="4">
    <source>
        <dbReference type="Proteomes" id="UP001164746"/>
    </source>
</evidence>
<organism evidence="3 4">
    <name type="scientific">Mya arenaria</name>
    <name type="common">Soft-shell clam</name>
    <dbReference type="NCBI Taxonomy" id="6604"/>
    <lineage>
        <taxon>Eukaryota</taxon>
        <taxon>Metazoa</taxon>
        <taxon>Spiralia</taxon>
        <taxon>Lophotrochozoa</taxon>
        <taxon>Mollusca</taxon>
        <taxon>Bivalvia</taxon>
        <taxon>Autobranchia</taxon>
        <taxon>Heteroconchia</taxon>
        <taxon>Euheterodonta</taxon>
        <taxon>Imparidentia</taxon>
        <taxon>Neoheterodontei</taxon>
        <taxon>Myida</taxon>
        <taxon>Myoidea</taxon>
        <taxon>Myidae</taxon>
        <taxon>Mya</taxon>
    </lineage>
</organism>
<sequence length="208" mass="23504">MPFGGMASKNSETPENTKPDLLAQLKGFDKKKLHQTETFVKTEDGRVLKETRDKGGQYSATVTDKGQLGFVPEKHGDLQVGEIRSNLLIVTHVLNLASAVPNFFPETITYLKLEVLDLIDEPVLNLFDNVFKFIDEGRDKGCVLIHCNAGVSRASTFVIAYLMRTENMTLYQAFKYVKSKREKIQPNAGFLEQLRKYNEFLGYGKSEM</sequence>
<dbReference type="InterPro" id="IPR000340">
    <property type="entry name" value="Dual-sp_phosphatase_cat-dom"/>
</dbReference>
<accession>A0ABY7DAD8</accession>
<dbReference type="Proteomes" id="UP001164746">
    <property type="component" value="Chromosome 1"/>
</dbReference>
<proteinExistence type="predicted"/>
<reference evidence="3" key="1">
    <citation type="submission" date="2022-11" db="EMBL/GenBank/DDBJ databases">
        <title>Centuries of genome instability and evolution in soft-shell clam transmissible cancer (bioRxiv).</title>
        <authorList>
            <person name="Hart S.F.M."/>
            <person name="Yonemitsu M.A."/>
            <person name="Giersch R.M."/>
            <person name="Beal B.F."/>
            <person name="Arriagada G."/>
            <person name="Davis B.W."/>
            <person name="Ostrander E.A."/>
            <person name="Goff S.P."/>
            <person name="Metzger M.J."/>
        </authorList>
    </citation>
    <scope>NUCLEOTIDE SEQUENCE</scope>
    <source>
        <strain evidence="3">MELC-2E11</strain>
        <tissue evidence="3">Siphon/mantle</tissue>
    </source>
</reference>
<feature type="domain" description="Tyrosine-protein phosphatase" evidence="1">
    <location>
        <begin position="57"/>
        <end position="203"/>
    </location>
</feature>
<keyword evidence="4" id="KW-1185">Reference proteome</keyword>
<evidence type="ECO:0000313" key="3">
    <source>
        <dbReference type="EMBL" id="WAQ94046.1"/>
    </source>
</evidence>
<dbReference type="EMBL" id="CP111012">
    <property type="protein sequence ID" value="WAQ94046.1"/>
    <property type="molecule type" value="Genomic_DNA"/>
</dbReference>
<dbReference type="Gene3D" id="3.90.190.10">
    <property type="entry name" value="Protein tyrosine phosphatase superfamily"/>
    <property type="match status" value="1"/>
</dbReference>
<dbReference type="PROSITE" id="PS50054">
    <property type="entry name" value="TYR_PHOSPHATASE_DUAL"/>
    <property type="match status" value="1"/>
</dbReference>
<dbReference type="Pfam" id="PF00782">
    <property type="entry name" value="DSPc"/>
    <property type="match status" value="1"/>
</dbReference>
<dbReference type="InterPro" id="IPR029021">
    <property type="entry name" value="Prot-tyrosine_phosphatase-like"/>
</dbReference>
<feature type="domain" description="Tyrosine specific protein phosphatases" evidence="2">
    <location>
        <begin position="121"/>
        <end position="181"/>
    </location>
</feature>